<dbReference type="PRINTS" id="PR00420">
    <property type="entry name" value="RNGMNOXGNASE"/>
</dbReference>
<name>G8DB23_9ZZZZ</name>
<keyword evidence="3" id="KW-0274">FAD</keyword>
<keyword evidence="5" id="KW-0560">Oxidoreductase</keyword>
<gene>
    <name evidence="5" type="ORF">ETU_000012</name>
</gene>
<proteinExistence type="predicted"/>
<dbReference type="Gene3D" id="3.40.30.120">
    <property type="match status" value="1"/>
</dbReference>
<evidence type="ECO:0000256" key="3">
    <source>
        <dbReference type="ARBA" id="ARBA00022827"/>
    </source>
</evidence>
<dbReference type="InterPro" id="IPR036188">
    <property type="entry name" value="FAD/NAD-bd_sf"/>
</dbReference>
<keyword evidence="2" id="KW-0285">Flavoprotein</keyword>
<keyword evidence="5" id="KW-0503">Monooxygenase</keyword>
<accession>G8DB23</accession>
<dbReference type="Pfam" id="PF01494">
    <property type="entry name" value="FAD_binding_3"/>
    <property type="match status" value="1"/>
</dbReference>
<dbReference type="GO" id="GO:0071949">
    <property type="term" value="F:FAD binding"/>
    <property type="evidence" value="ECO:0007669"/>
    <property type="project" value="InterPro"/>
</dbReference>
<organism evidence="5">
    <name type="scientific">uncultured organism</name>
    <dbReference type="NCBI Taxonomy" id="155900"/>
    <lineage>
        <taxon>unclassified sequences</taxon>
        <taxon>environmental samples</taxon>
    </lineage>
</organism>
<dbReference type="AlphaFoldDB" id="G8DB23"/>
<dbReference type="GO" id="GO:0016709">
    <property type="term" value="F:oxidoreductase activity, acting on paired donors, with incorporation or reduction of molecular oxygen, NAD(P)H as one donor, and incorporation of one atom of oxygen"/>
    <property type="evidence" value="ECO:0007669"/>
    <property type="project" value="UniProtKB-ARBA"/>
</dbReference>
<dbReference type="Gene3D" id="3.30.70.2450">
    <property type="match status" value="1"/>
</dbReference>
<dbReference type="PANTHER" id="PTHR43004">
    <property type="entry name" value="TRK SYSTEM POTASSIUM UPTAKE PROTEIN"/>
    <property type="match status" value="1"/>
</dbReference>
<protein>
    <submittedName>
        <fullName evidence="5">FAD-binding monooxygenase</fullName>
    </submittedName>
</protein>
<evidence type="ECO:0000256" key="2">
    <source>
        <dbReference type="ARBA" id="ARBA00022630"/>
    </source>
</evidence>
<evidence type="ECO:0000256" key="1">
    <source>
        <dbReference type="ARBA" id="ARBA00001974"/>
    </source>
</evidence>
<evidence type="ECO:0000313" key="5">
    <source>
        <dbReference type="EMBL" id="ADQ55479.1"/>
    </source>
</evidence>
<comment type="cofactor">
    <cofactor evidence="1">
        <name>FAD</name>
        <dbReference type="ChEBI" id="CHEBI:57692"/>
    </cofactor>
</comment>
<dbReference type="Gene3D" id="3.50.50.60">
    <property type="entry name" value="FAD/NAD(P)-binding domain"/>
    <property type="match status" value="1"/>
</dbReference>
<reference evidence="5" key="1">
    <citation type="journal article" date="2011" name="ACS Chem. Biol.">
        <title>Meta-omic Characterization of the Marine Invertebrate Microbial Consortium That Produces the Chemotherapeutic Natural Product ET-743.</title>
        <authorList>
            <person name="Rath C.M."/>
            <person name="Janto B."/>
            <person name="Earl J."/>
            <person name="Ahmed A."/>
            <person name="Hu F.Z."/>
            <person name="Hiller L."/>
            <person name="Dahlgren M."/>
            <person name="Kreft R."/>
            <person name="Yu F."/>
            <person name="Wolff J.J."/>
            <person name="Kweon H.K."/>
            <person name="Christiansen M.A."/>
            <person name="Hakansson K."/>
            <person name="Williams R.M."/>
            <person name="Ehrlich G.D."/>
            <person name="Sherman D.H."/>
        </authorList>
    </citation>
    <scope>NUCLEOTIDE SEQUENCE</scope>
</reference>
<feature type="domain" description="FAD-binding" evidence="4">
    <location>
        <begin position="5"/>
        <end position="339"/>
    </location>
</feature>
<sequence>MYNKFEVIIIGAGPSGLMLSIELALRNISCAIIEKRKSRLIETRAFGLMPLTLNLLDMRGLANSMISEGIICNYAPLGDGKGKLYFHSLKTKFPFLLSIPQEKTEEILEKRTIQLGVKIFNNHELLRFEEKNGDFLLFCKNKKEENIFISRYLIGCDGSYSSVRNLAKIPFTFLKQNKTLMHGDVYLKYPPKDKIFAKTSKRGMIAIFPHKNGSYRAIALDQKKMLIPVNTKLTLEDFTESLTSLSGGCNFGINNFIWLKRFRVQQKQSQSYQKGKIFLLGDAAHTHMPAGGQGLQVAIHDAFNLGWKLAFYIKKKSSYNLLSSYTEERRKINEIAMKRSSMLFKYEIANDIFSMSLKWTINKLFSFKFMQKYFAKDMSGLSTNYHKIFSKKKNYKKFKCLGYFIRDIKIYTHDNTLRFLYSFLKQGKFVFISIMHQISFISWKNTDIIFLASDDIKKIYGINCCLVRPDGIICWAGLDTKKFTKNIFYEIIFLKQE</sequence>
<dbReference type="InterPro" id="IPR050641">
    <property type="entry name" value="RIFMO-like"/>
</dbReference>
<evidence type="ECO:0000259" key="4">
    <source>
        <dbReference type="Pfam" id="PF01494"/>
    </source>
</evidence>
<dbReference type="PANTHER" id="PTHR43004:SF19">
    <property type="entry name" value="BINDING MONOOXYGENASE, PUTATIVE (JCVI)-RELATED"/>
    <property type="match status" value="1"/>
</dbReference>
<dbReference type="SUPFAM" id="SSF51905">
    <property type="entry name" value="FAD/NAD(P)-binding domain"/>
    <property type="match status" value="1"/>
</dbReference>
<dbReference type="EMBL" id="HQ609499">
    <property type="protein sequence ID" value="ADQ55479.1"/>
    <property type="molecule type" value="Genomic_DNA"/>
</dbReference>
<dbReference type="InterPro" id="IPR002938">
    <property type="entry name" value="FAD-bd"/>
</dbReference>